<evidence type="ECO:0000259" key="1">
    <source>
        <dbReference type="Pfam" id="PF00535"/>
    </source>
</evidence>
<evidence type="ECO:0000313" key="2">
    <source>
        <dbReference type="EMBL" id="QHT20238.1"/>
    </source>
</evidence>
<dbReference type="AlphaFoldDB" id="A0A6C0DUT4"/>
<reference evidence="2" key="1">
    <citation type="journal article" date="2020" name="Nature">
        <title>Giant virus diversity and host interactions through global metagenomics.</title>
        <authorList>
            <person name="Schulz F."/>
            <person name="Roux S."/>
            <person name="Paez-Espino D."/>
            <person name="Jungbluth S."/>
            <person name="Walsh D.A."/>
            <person name="Denef V.J."/>
            <person name="McMahon K.D."/>
            <person name="Konstantinidis K.T."/>
            <person name="Eloe-Fadrosh E.A."/>
            <person name="Kyrpides N.C."/>
            <person name="Woyke T."/>
        </authorList>
    </citation>
    <scope>NUCLEOTIDE SEQUENCE</scope>
    <source>
        <strain evidence="2">GVMAG-M-3300023174-60</strain>
    </source>
</reference>
<organism evidence="2">
    <name type="scientific">viral metagenome</name>
    <dbReference type="NCBI Taxonomy" id="1070528"/>
    <lineage>
        <taxon>unclassified sequences</taxon>
        <taxon>metagenomes</taxon>
        <taxon>organismal metagenomes</taxon>
    </lineage>
</organism>
<protein>
    <recommendedName>
        <fullName evidence="1">Glycosyltransferase 2-like domain-containing protein</fullName>
    </recommendedName>
</protein>
<dbReference type="SUPFAM" id="SSF53448">
    <property type="entry name" value="Nucleotide-diphospho-sugar transferases"/>
    <property type="match status" value="1"/>
</dbReference>
<name>A0A6C0DUT4_9ZZZZ</name>
<feature type="domain" description="Glycosyltransferase 2-like" evidence="1">
    <location>
        <begin position="71"/>
        <end position="206"/>
    </location>
</feature>
<accession>A0A6C0DUT4</accession>
<dbReference type="CDD" id="cd00761">
    <property type="entry name" value="Glyco_tranf_GTA_type"/>
    <property type="match status" value="1"/>
</dbReference>
<dbReference type="EMBL" id="MN739677">
    <property type="protein sequence ID" value="QHT20238.1"/>
    <property type="molecule type" value="Genomic_DNA"/>
</dbReference>
<dbReference type="InterPro" id="IPR001173">
    <property type="entry name" value="Glyco_trans_2-like"/>
</dbReference>
<sequence length="277" mass="31474">MSSWLNHPTKKRIPPTIPTINTSSEVVSTNNVVSDENCIYSNTAALNYTYEDTLNRLESFNKNNRNMLITFIIPTINRNTLINALHSLLNQYESNWKAIIVFDGIIPSDNKLLALLSDSRFLYISVNKVGKLKDSIGIHGTAGYVRNIGMSLVTTPWIGFLDDDDILLPNYTSNLMEEIVLTPSADLILFRMVDTNKIYPPSNVKKIISGLVGISFCFKTQLYQLGFKFKQSEHEDYYLIKDIQDAIHTIVMSPYITYIVRNSPIIDDPELTRNIIN</sequence>
<dbReference type="Pfam" id="PF00535">
    <property type="entry name" value="Glycos_transf_2"/>
    <property type="match status" value="1"/>
</dbReference>
<dbReference type="InterPro" id="IPR029044">
    <property type="entry name" value="Nucleotide-diphossugar_trans"/>
</dbReference>
<dbReference type="Gene3D" id="3.90.550.10">
    <property type="entry name" value="Spore Coat Polysaccharide Biosynthesis Protein SpsA, Chain A"/>
    <property type="match status" value="1"/>
</dbReference>
<proteinExistence type="predicted"/>